<protein>
    <submittedName>
        <fullName evidence="1">Uncharacterized protein</fullName>
    </submittedName>
</protein>
<evidence type="ECO:0000313" key="1">
    <source>
        <dbReference type="Ensembl" id="ENSVURP00010000719.1"/>
    </source>
</evidence>
<dbReference type="OMA" id="TATWMEL"/>
<dbReference type="GeneTree" id="ENSGT01140000283173"/>
<reference evidence="1" key="3">
    <citation type="submission" date="2025-09" db="UniProtKB">
        <authorList>
            <consortium name="Ensembl"/>
        </authorList>
    </citation>
    <scope>IDENTIFICATION</scope>
</reference>
<keyword evidence="2" id="KW-1185">Reference proteome</keyword>
<proteinExistence type="predicted"/>
<sequence>LFIAALFEVAKSWKLRRCPSIGEWLKKLWYIIMMEYYCVIRNGKLVDFRETWKDLHEIMKSEMNRTKRMLFTIIEGDSSKLKI</sequence>
<dbReference type="AlphaFoldDB" id="A0A4X2JNM5"/>
<accession>A0A4X2JNM5</accession>
<reference evidence="1" key="2">
    <citation type="submission" date="2025-08" db="UniProtKB">
        <authorList>
            <consortium name="Ensembl"/>
        </authorList>
    </citation>
    <scope>IDENTIFICATION</scope>
</reference>
<name>A0A4X2JNM5_VOMUR</name>
<dbReference type="Ensembl" id="ENSVURT00010000838.1">
    <property type="protein sequence ID" value="ENSVURP00010000719.1"/>
    <property type="gene ID" value="ENSVURG00010000644.1"/>
</dbReference>
<organism evidence="1 2">
    <name type="scientific">Vombatus ursinus</name>
    <name type="common">Common wombat</name>
    <dbReference type="NCBI Taxonomy" id="29139"/>
    <lineage>
        <taxon>Eukaryota</taxon>
        <taxon>Metazoa</taxon>
        <taxon>Chordata</taxon>
        <taxon>Craniata</taxon>
        <taxon>Vertebrata</taxon>
        <taxon>Euteleostomi</taxon>
        <taxon>Mammalia</taxon>
        <taxon>Metatheria</taxon>
        <taxon>Diprotodontia</taxon>
        <taxon>Vombatidae</taxon>
        <taxon>Vombatus</taxon>
    </lineage>
</organism>
<evidence type="ECO:0000313" key="2">
    <source>
        <dbReference type="Proteomes" id="UP000314987"/>
    </source>
</evidence>
<reference evidence="2" key="1">
    <citation type="submission" date="2018-12" db="EMBL/GenBank/DDBJ databases">
        <authorList>
            <person name="Yazar S."/>
        </authorList>
    </citation>
    <scope>NUCLEOTIDE SEQUENCE [LARGE SCALE GENOMIC DNA]</scope>
</reference>
<dbReference type="Proteomes" id="UP000314987">
    <property type="component" value="Unassembled WGS sequence"/>
</dbReference>